<feature type="binding site" evidence="13">
    <location>
        <position position="91"/>
    </location>
    <ligand>
        <name>Mg(2+)</name>
        <dbReference type="ChEBI" id="CHEBI:18420"/>
    </ligand>
</feature>
<dbReference type="Proteomes" id="UP000308444">
    <property type="component" value="Unassembled WGS sequence"/>
</dbReference>
<dbReference type="GO" id="GO:0000287">
    <property type="term" value="F:magnesium ion binding"/>
    <property type="evidence" value="ECO:0007669"/>
    <property type="project" value="UniProtKB-UniRule"/>
</dbReference>
<comment type="subcellular location">
    <subcellularLocation>
        <location evidence="1 13">Cytoplasm</location>
    </subcellularLocation>
</comment>
<evidence type="ECO:0000256" key="2">
    <source>
        <dbReference type="ARBA" id="ARBA00022490"/>
    </source>
</evidence>
<evidence type="ECO:0000256" key="10">
    <source>
        <dbReference type="ARBA" id="ARBA00023204"/>
    </source>
</evidence>
<organism evidence="14 15">
    <name type="scientific">Bacillus cereus</name>
    <dbReference type="NCBI Taxonomy" id="1396"/>
    <lineage>
        <taxon>Bacteria</taxon>
        <taxon>Bacillati</taxon>
        <taxon>Bacillota</taxon>
        <taxon>Bacilli</taxon>
        <taxon>Bacillales</taxon>
        <taxon>Bacillaceae</taxon>
        <taxon>Bacillus</taxon>
        <taxon>Bacillus cereus group</taxon>
    </lineage>
</organism>
<dbReference type="GO" id="GO:0008821">
    <property type="term" value="F:crossover junction DNA endonuclease activity"/>
    <property type="evidence" value="ECO:0007669"/>
    <property type="project" value="UniProtKB-EC"/>
</dbReference>
<dbReference type="GO" id="GO:0006310">
    <property type="term" value="P:DNA recombination"/>
    <property type="evidence" value="ECO:0007669"/>
    <property type="project" value="UniProtKB-UniRule"/>
</dbReference>
<evidence type="ECO:0000256" key="4">
    <source>
        <dbReference type="ARBA" id="ARBA00022723"/>
    </source>
</evidence>
<sequence>MGYGNRGMSFELLLNITNRMYKERKIGIFNKRPTPVKVLKTNKLGQILKSCWLEKSTVDYDGVYKGRAVYFEAKSTEETTRFPLSNIHRHQIDYLADTQAMGAICFFLVEFKVDQIIYFVPISLVTEYYQSMLYDGGRKSIPRSEFDKRAFRVEQTDRALVDYLHHVDKIRWPEVV</sequence>
<evidence type="ECO:0000256" key="5">
    <source>
        <dbReference type="ARBA" id="ARBA00022759"/>
    </source>
</evidence>
<keyword evidence="2 13" id="KW-0963">Cytoplasm</keyword>
<proteinExistence type="inferred from homology"/>
<comment type="cofactor">
    <cofactor evidence="13">
        <name>Mg(2+)</name>
        <dbReference type="ChEBI" id="CHEBI:18420"/>
    </cofactor>
    <text evidence="13">Binds 1 Mg(2+) ion per subunit.</text>
</comment>
<dbReference type="Gene3D" id="3.40.1350.10">
    <property type="match status" value="1"/>
</dbReference>
<evidence type="ECO:0000256" key="3">
    <source>
        <dbReference type="ARBA" id="ARBA00022722"/>
    </source>
</evidence>
<keyword evidence="3 13" id="KW-0540">Nuclease</keyword>
<evidence type="ECO:0000256" key="12">
    <source>
        <dbReference type="ARBA" id="ARBA00029523"/>
    </source>
</evidence>
<dbReference type="SUPFAM" id="SSF52980">
    <property type="entry name" value="Restriction endonuclease-like"/>
    <property type="match status" value="1"/>
</dbReference>
<evidence type="ECO:0000256" key="9">
    <source>
        <dbReference type="ARBA" id="ARBA00023172"/>
    </source>
</evidence>
<evidence type="ECO:0000256" key="11">
    <source>
        <dbReference type="ARBA" id="ARBA00023447"/>
    </source>
</evidence>
<feature type="binding site" evidence="13">
    <location>
        <position position="57"/>
    </location>
    <ligand>
        <name>Mg(2+)</name>
        <dbReference type="ChEBI" id="CHEBI:18420"/>
    </ligand>
</feature>
<evidence type="ECO:0000313" key="15">
    <source>
        <dbReference type="Proteomes" id="UP000308444"/>
    </source>
</evidence>
<gene>
    <name evidence="13" type="primary">recU</name>
    <name evidence="14" type="ORF">FC695_07575</name>
</gene>
<keyword evidence="8 13" id="KW-0460">Magnesium</keyword>
<feature type="site" description="Transition state stabilizer" evidence="13">
    <location>
        <position position="74"/>
    </location>
</feature>
<protein>
    <recommendedName>
        <fullName evidence="12 13">Holliday junction resolvase RecU</fullName>
        <ecNumber evidence="13">3.1.21.10</ecNumber>
    </recommendedName>
    <alternativeName>
        <fullName evidence="13">Recombination protein U homolog</fullName>
    </alternativeName>
</protein>
<keyword evidence="4 13" id="KW-0479">Metal-binding</keyword>
<keyword evidence="7 13" id="KW-0378">Hydrolase</keyword>
<keyword evidence="9 13" id="KW-0233">DNA recombination</keyword>
<keyword evidence="5 13" id="KW-0255">Endonuclease</keyword>
<dbReference type="PIRSF" id="PIRSF037785">
    <property type="entry name" value="RecU"/>
    <property type="match status" value="1"/>
</dbReference>
<dbReference type="InterPro" id="IPR011856">
    <property type="entry name" value="tRNA_endonuc-like_dom_sf"/>
</dbReference>
<evidence type="ECO:0000256" key="7">
    <source>
        <dbReference type="ARBA" id="ARBA00022801"/>
    </source>
</evidence>
<comment type="catalytic activity">
    <reaction evidence="13">
        <text>Endonucleolytic cleavage at a junction such as a reciprocal single-stranded crossover between two homologous DNA duplexes (Holliday junction).</text>
        <dbReference type="EC" id="3.1.21.10"/>
    </reaction>
</comment>
<comment type="similarity">
    <text evidence="11 13">Belongs to the RecU family.</text>
</comment>
<dbReference type="GO" id="GO:0007059">
    <property type="term" value="P:chromosome segregation"/>
    <property type="evidence" value="ECO:0007669"/>
    <property type="project" value="UniProtKB-UniRule"/>
</dbReference>
<dbReference type="InterPro" id="IPR011335">
    <property type="entry name" value="Restrct_endonuc-II-like"/>
</dbReference>
<dbReference type="InterPro" id="IPR004612">
    <property type="entry name" value="Resolv_RecU"/>
</dbReference>
<reference evidence="14 15" key="1">
    <citation type="journal article" date="2019" name="Environ. Microbiol.">
        <title>An active ?-lactamase is a part of an orchestrated cell wall stress resistance network of Bacillus subtilis and related rhizosphere species.</title>
        <authorList>
            <person name="Bucher T."/>
            <person name="Keren-Paz A."/>
            <person name="Hausser J."/>
            <person name="Olender T."/>
            <person name="Cytryn E."/>
            <person name="Kolodkin-Gal I."/>
        </authorList>
    </citation>
    <scope>NUCLEOTIDE SEQUENCE [LARGE SCALE GENOMIC DNA]</scope>
    <source>
        <strain evidence="14 15">I32</strain>
    </source>
</reference>
<feature type="binding site" evidence="13">
    <location>
        <position position="72"/>
    </location>
    <ligand>
        <name>Mg(2+)</name>
        <dbReference type="ChEBI" id="CHEBI:18420"/>
    </ligand>
</feature>
<feature type="binding site" evidence="13">
    <location>
        <position position="59"/>
    </location>
    <ligand>
        <name>Mg(2+)</name>
        <dbReference type="ChEBI" id="CHEBI:18420"/>
    </ligand>
</feature>
<comment type="caution">
    <text evidence="14">The sequence shown here is derived from an EMBL/GenBank/DDBJ whole genome shotgun (WGS) entry which is preliminary data.</text>
</comment>
<keyword evidence="6 13" id="KW-0227">DNA damage</keyword>
<evidence type="ECO:0000256" key="13">
    <source>
        <dbReference type="HAMAP-Rule" id="MF_00130"/>
    </source>
</evidence>
<dbReference type="EC" id="3.1.21.10" evidence="13"/>
<dbReference type="CDD" id="cd22354">
    <property type="entry name" value="RecU-like"/>
    <property type="match status" value="1"/>
</dbReference>
<evidence type="ECO:0000256" key="1">
    <source>
        <dbReference type="ARBA" id="ARBA00004496"/>
    </source>
</evidence>
<dbReference type="AlphaFoldDB" id="A0A9X9ACU7"/>
<comment type="function">
    <text evidence="13">Endonuclease that resolves Holliday junction intermediates in genetic recombination. Cleaves mobile four-strand junctions by introducing symmetrical nicks in paired strands. Promotes annealing of linear ssDNA with homologous dsDNA. Required for DNA repair, homologous recombination and chromosome segregation.</text>
</comment>
<dbReference type="GO" id="GO:0006281">
    <property type="term" value="P:DNA repair"/>
    <property type="evidence" value="ECO:0007669"/>
    <property type="project" value="UniProtKB-UniRule"/>
</dbReference>
<keyword evidence="10 13" id="KW-0234">DNA repair</keyword>
<dbReference type="EMBL" id="SZOH01000410">
    <property type="protein sequence ID" value="TKJ05926.1"/>
    <property type="molecule type" value="Genomic_DNA"/>
</dbReference>
<name>A0A9X9ACU7_BACCE</name>
<dbReference type="GO" id="GO:0005737">
    <property type="term" value="C:cytoplasm"/>
    <property type="evidence" value="ECO:0007669"/>
    <property type="project" value="UniProtKB-SubCell"/>
</dbReference>
<dbReference type="HAMAP" id="MF_00130">
    <property type="entry name" value="RecU"/>
    <property type="match status" value="1"/>
</dbReference>
<evidence type="ECO:0000313" key="14">
    <source>
        <dbReference type="EMBL" id="TKJ05926.1"/>
    </source>
</evidence>
<dbReference type="Pfam" id="PF03838">
    <property type="entry name" value="RecU"/>
    <property type="match status" value="1"/>
</dbReference>
<evidence type="ECO:0000256" key="8">
    <source>
        <dbReference type="ARBA" id="ARBA00022842"/>
    </source>
</evidence>
<evidence type="ECO:0000256" key="6">
    <source>
        <dbReference type="ARBA" id="ARBA00022763"/>
    </source>
</evidence>
<accession>A0A9X9ACU7</accession>
<dbReference type="GO" id="GO:0003676">
    <property type="term" value="F:nucleic acid binding"/>
    <property type="evidence" value="ECO:0007669"/>
    <property type="project" value="InterPro"/>
</dbReference>